<gene>
    <name evidence="1" type="ORF">GHT06_003741</name>
</gene>
<organism evidence="1 2">
    <name type="scientific">Daphnia sinensis</name>
    <dbReference type="NCBI Taxonomy" id="1820382"/>
    <lineage>
        <taxon>Eukaryota</taxon>
        <taxon>Metazoa</taxon>
        <taxon>Ecdysozoa</taxon>
        <taxon>Arthropoda</taxon>
        <taxon>Crustacea</taxon>
        <taxon>Branchiopoda</taxon>
        <taxon>Diplostraca</taxon>
        <taxon>Cladocera</taxon>
        <taxon>Anomopoda</taxon>
        <taxon>Daphniidae</taxon>
        <taxon>Daphnia</taxon>
        <taxon>Daphnia similis group</taxon>
    </lineage>
</organism>
<accession>A0AAD5PNB0</accession>
<evidence type="ECO:0000313" key="2">
    <source>
        <dbReference type="Proteomes" id="UP000820818"/>
    </source>
</evidence>
<proteinExistence type="predicted"/>
<name>A0AAD5PNB0_9CRUS</name>
<keyword evidence="2" id="KW-1185">Reference proteome</keyword>
<dbReference type="EMBL" id="WJBH02000308">
    <property type="protein sequence ID" value="KAI9549375.1"/>
    <property type="molecule type" value="Genomic_DNA"/>
</dbReference>
<reference evidence="1" key="1">
    <citation type="submission" date="2022-05" db="EMBL/GenBank/DDBJ databases">
        <title>A multi-omics perspective on studying reproductive biology in Daphnia sinensis.</title>
        <authorList>
            <person name="Jia J."/>
        </authorList>
    </citation>
    <scope>NUCLEOTIDE SEQUENCE</scope>
    <source>
        <strain evidence="1">WSL</strain>
    </source>
</reference>
<evidence type="ECO:0000313" key="1">
    <source>
        <dbReference type="EMBL" id="KAI9549375.1"/>
    </source>
</evidence>
<dbReference type="AlphaFoldDB" id="A0AAD5PNB0"/>
<dbReference type="Proteomes" id="UP000820818">
    <property type="component" value="Unassembled WGS sequence"/>
</dbReference>
<comment type="caution">
    <text evidence="1">The sequence shown here is derived from an EMBL/GenBank/DDBJ whole genome shotgun (WGS) entry which is preliminary data.</text>
</comment>
<sequence>MTRTISSLGVGMIRNTAVADYSYDGKPTSSSTLKDLDFTGVRTVIQAVSDDFKNVPINVFVTNTAGNVLTNDLMNGLPVVASAVQIKVTDDGGITGISIAANGDIVLPATTPPGTYTIKYSICDIKNLSNCSETTVVILVTNGVDLRITKEAEGSNWFEGDELTYTLTVENRFFASISSRSS</sequence>
<protein>
    <submittedName>
        <fullName evidence="1">Uncharacterized protein</fullName>
    </submittedName>
</protein>